<dbReference type="Pfam" id="PF08495">
    <property type="entry name" value="FIST"/>
    <property type="match status" value="1"/>
</dbReference>
<comment type="caution">
    <text evidence="3">The sequence shown here is derived from an EMBL/GenBank/DDBJ whole genome shotgun (WGS) entry which is preliminary data.</text>
</comment>
<accession>A0ABQ4CNS5</accession>
<dbReference type="PANTHER" id="PTHR40252:SF2">
    <property type="entry name" value="BLR0328 PROTEIN"/>
    <property type="match status" value="1"/>
</dbReference>
<proteinExistence type="predicted"/>
<feature type="domain" description="FIST" evidence="1">
    <location>
        <begin position="42"/>
        <end position="241"/>
    </location>
</feature>
<protein>
    <submittedName>
        <fullName evidence="3">Histidine kinase</fullName>
    </submittedName>
</protein>
<name>A0ABQ4CNS5_9ACTN</name>
<evidence type="ECO:0000259" key="2">
    <source>
        <dbReference type="SMART" id="SM01204"/>
    </source>
</evidence>
<dbReference type="InterPro" id="IPR013702">
    <property type="entry name" value="FIST_domain_N"/>
</dbReference>
<keyword evidence="3" id="KW-0808">Transferase</keyword>
<dbReference type="SMART" id="SM01204">
    <property type="entry name" value="FIST_C"/>
    <property type="match status" value="1"/>
</dbReference>
<dbReference type="GO" id="GO:0016301">
    <property type="term" value="F:kinase activity"/>
    <property type="evidence" value="ECO:0007669"/>
    <property type="project" value="UniProtKB-KW"/>
</dbReference>
<dbReference type="Proteomes" id="UP000604117">
    <property type="component" value="Unassembled WGS sequence"/>
</dbReference>
<sequence length="399" mass="41673">MGVRALSSNSAISGVGTGNGTDSRLAAETAIEEAFRPLAGREPDLVLVYASVRYDLETVLKAVTAAAGPSAVVAGATTSGQLEGGRLIEPGDGIAVLALAGGGYRFGLGHATGLQADATRAGRALARAALGAAGPVRSPHEAVLLFSDGLAGDQQELLNGIHKVTGFQIPVVGGAAADDRRLAETFVFAGDRVLRDAAVAVWIGSDRPLRVAGGHGWQPTSLPLMLSGVEGQIVKELGGRPAREVFWENFRPRGGVDTKLYKKAGGYHSEHAFGLIQPDGSLLIRGAFIDSDGNLRTFSPMPPYSAVQVVSCEPDDLLEIGEEVVERVARGGEQEPSVVLVFDCVARLDILGERGHEEARRLQRAAHGAPTFGYYTYGEFARTTGVAGYHNATIAALAL</sequence>
<gene>
    <name evidence="3" type="ORF">Asi02nite_20200</name>
</gene>
<dbReference type="PANTHER" id="PTHR40252">
    <property type="entry name" value="BLR0328 PROTEIN"/>
    <property type="match status" value="1"/>
</dbReference>
<evidence type="ECO:0000259" key="1">
    <source>
        <dbReference type="SMART" id="SM00897"/>
    </source>
</evidence>
<dbReference type="RefSeq" id="WP_203712022.1">
    <property type="nucleotide sequence ID" value="NZ_BONE01000012.1"/>
</dbReference>
<evidence type="ECO:0000313" key="3">
    <source>
        <dbReference type="EMBL" id="GIF72502.1"/>
    </source>
</evidence>
<evidence type="ECO:0000313" key="4">
    <source>
        <dbReference type="Proteomes" id="UP000604117"/>
    </source>
</evidence>
<keyword evidence="4" id="KW-1185">Reference proteome</keyword>
<keyword evidence="3" id="KW-0418">Kinase</keyword>
<dbReference type="SMART" id="SM00897">
    <property type="entry name" value="FIST"/>
    <property type="match status" value="1"/>
</dbReference>
<dbReference type="EMBL" id="BONE01000012">
    <property type="protein sequence ID" value="GIF72502.1"/>
    <property type="molecule type" value="Genomic_DNA"/>
</dbReference>
<dbReference type="Pfam" id="PF10442">
    <property type="entry name" value="FIST_C"/>
    <property type="match status" value="1"/>
</dbReference>
<dbReference type="InterPro" id="IPR019494">
    <property type="entry name" value="FIST_C"/>
</dbReference>
<reference evidence="3 4" key="1">
    <citation type="submission" date="2021-01" db="EMBL/GenBank/DDBJ databases">
        <title>Whole genome shotgun sequence of Asanoa siamensis NBRC 107932.</title>
        <authorList>
            <person name="Komaki H."/>
            <person name="Tamura T."/>
        </authorList>
    </citation>
    <scope>NUCLEOTIDE SEQUENCE [LARGE SCALE GENOMIC DNA]</scope>
    <source>
        <strain evidence="3 4">NBRC 107932</strain>
    </source>
</reference>
<feature type="domain" description="FIST C-domain" evidence="2">
    <location>
        <begin position="242"/>
        <end position="383"/>
    </location>
</feature>
<organism evidence="3 4">
    <name type="scientific">Asanoa siamensis</name>
    <dbReference type="NCBI Taxonomy" id="926357"/>
    <lineage>
        <taxon>Bacteria</taxon>
        <taxon>Bacillati</taxon>
        <taxon>Actinomycetota</taxon>
        <taxon>Actinomycetes</taxon>
        <taxon>Micromonosporales</taxon>
        <taxon>Micromonosporaceae</taxon>
        <taxon>Asanoa</taxon>
    </lineage>
</organism>